<evidence type="ECO:0000256" key="11">
    <source>
        <dbReference type="PIRSR" id="PIRSR610972-2"/>
    </source>
</evidence>
<dbReference type="EMBL" id="CAMTCP010000231">
    <property type="protein sequence ID" value="CAI3605650.1"/>
    <property type="molecule type" value="Genomic_DNA"/>
</dbReference>
<evidence type="ECO:0000256" key="4">
    <source>
        <dbReference type="ARBA" id="ARBA00022842"/>
    </source>
</evidence>
<dbReference type="CDD" id="cd02598">
    <property type="entry name" value="HAD_BPGM"/>
    <property type="match status" value="1"/>
</dbReference>
<dbReference type="Gene3D" id="1.10.150.240">
    <property type="entry name" value="Putative phosphatase, domain 2"/>
    <property type="match status" value="1"/>
</dbReference>
<feature type="binding site" evidence="12">
    <location>
        <position position="11"/>
    </location>
    <ligand>
        <name>Mg(2+)</name>
        <dbReference type="ChEBI" id="CHEBI:18420"/>
    </ligand>
</feature>
<evidence type="ECO:0000256" key="8">
    <source>
        <dbReference type="ARBA" id="ARBA00044968"/>
    </source>
</evidence>
<feature type="binding site" evidence="12">
    <location>
        <position position="169"/>
    </location>
    <ligand>
        <name>Mg(2+)</name>
        <dbReference type="ChEBI" id="CHEBI:18420"/>
    </ligand>
</feature>
<evidence type="ECO:0000256" key="5">
    <source>
        <dbReference type="ARBA" id="ARBA00023235"/>
    </source>
</evidence>
<evidence type="ECO:0000256" key="12">
    <source>
        <dbReference type="PIRSR" id="PIRSR610972-3"/>
    </source>
</evidence>
<dbReference type="Proteomes" id="UP001189143">
    <property type="component" value="Unassembled WGS sequence"/>
</dbReference>
<dbReference type="GO" id="GO:0008801">
    <property type="term" value="F:beta-phosphoglucomutase activity"/>
    <property type="evidence" value="ECO:0007669"/>
    <property type="project" value="UniProtKB-EC"/>
</dbReference>
<dbReference type="InterPro" id="IPR010972">
    <property type="entry name" value="Beta-PGM"/>
</dbReference>
<dbReference type="GO" id="GO:0005975">
    <property type="term" value="P:carbohydrate metabolic process"/>
    <property type="evidence" value="ECO:0007669"/>
    <property type="project" value="InterPro"/>
</dbReference>
<accession>A0AAD1YEK0</accession>
<dbReference type="SUPFAM" id="SSF56784">
    <property type="entry name" value="HAD-like"/>
    <property type="match status" value="1"/>
</dbReference>
<keyword evidence="5 14" id="KW-0413">Isomerase</keyword>
<dbReference type="InterPro" id="IPR051600">
    <property type="entry name" value="Beta-PGM-like"/>
</dbReference>
<dbReference type="AlphaFoldDB" id="A0AAD1YEK0"/>
<dbReference type="NCBIfam" id="TIGR02009">
    <property type="entry name" value="PGMB-YQAB-SF"/>
    <property type="match status" value="1"/>
</dbReference>
<dbReference type="GO" id="GO:0000287">
    <property type="term" value="F:magnesium ion binding"/>
    <property type="evidence" value="ECO:0007669"/>
    <property type="project" value="InterPro"/>
</dbReference>
<evidence type="ECO:0000256" key="2">
    <source>
        <dbReference type="ARBA" id="ARBA00022553"/>
    </source>
</evidence>
<proteinExistence type="inferred from homology"/>
<dbReference type="PANTHER" id="PTHR46193">
    <property type="entry name" value="6-PHOSPHOGLUCONATE PHOSPHATASE"/>
    <property type="match status" value="1"/>
</dbReference>
<dbReference type="InterPro" id="IPR023214">
    <property type="entry name" value="HAD_sf"/>
</dbReference>
<keyword evidence="6" id="KW-0119">Carbohydrate metabolism</keyword>
<feature type="binding site" evidence="11">
    <location>
        <begin position="9"/>
        <end position="11"/>
    </location>
    <ligand>
        <name>substrate</name>
    </ligand>
</feature>
<comment type="similarity">
    <text evidence="1">Belongs to the HAD-like hydrolase superfamily. CbbY/CbbZ/Gph/YieH family.</text>
</comment>
<dbReference type="Gene3D" id="3.40.50.1000">
    <property type="entry name" value="HAD superfamily/HAD-like"/>
    <property type="match status" value="1"/>
</dbReference>
<feature type="binding site" evidence="11">
    <location>
        <begin position="114"/>
        <end position="118"/>
    </location>
    <ligand>
        <name>substrate</name>
    </ligand>
</feature>
<dbReference type="NCBIfam" id="TIGR01549">
    <property type="entry name" value="HAD-SF-IA-v1"/>
    <property type="match status" value="1"/>
</dbReference>
<dbReference type="InterPro" id="IPR006439">
    <property type="entry name" value="HAD-SF_hydro_IA"/>
</dbReference>
<comment type="catalytic activity">
    <reaction evidence="7">
        <text>beta-D-glucose 1-phosphate = beta-D-glucose 6-phosphate</text>
        <dbReference type="Rhea" id="RHEA:20113"/>
        <dbReference type="ChEBI" id="CHEBI:57684"/>
        <dbReference type="ChEBI" id="CHEBI:58247"/>
        <dbReference type="EC" id="5.4.2.6"/>
    </reaction>
</comment>
<evidence type="ECO:0000256" key="9">
    <source>
        <dbReference type="ARBA" id="ARBA00044991"/>
    </source>
</evidence>
<dbReference type="InterPro" id="IPR036412">
    <property type="entry name" value="HAD-like_sf"/>
</dbReference>
<dbReference type="SFLD" id="SFLDG01129">
    <property type="entry name" value="C1.5:_HAD__Beta-PGM__Phosphata"/>
    <property type="match status" value="1"/>
</dbReference>
<feature type="site" description="Important for catalytic activity and assists the phosphoryl transfer reaction to Asp8 by balancing charge and orienting the reacting groups" evidence="13">
    <location>
        <position position="114"/>
    </location>
</feature>
<evidence type="ECO:0000256" key="10">
    <source>
        <dbReference type="PIRSR" id="PIRSR610972-1"/>
    </source>
</evidence>
<dbReference type="EC" id="5.4.2.6" evidence="8"/>
<feature type="binding site" evidence="11">
    <location>
        <position position="145"/>
    </location>
    <ligand>
        <name>substrate</name>
    </ligand>
</feature>
<evidence type="ECO:0000256" key="1">
    <source>
        <dbReference type="ARBA" id="ARBA00006171"/>
    </source>
</evidence>
<evidence type="ECO:0000313" key="15">
    <source>
        <dbReference type="Proteomes" id="UP001189143"/>
    </source>
</evidence>
<reference evidence="14" key="1">
    <citation type="submission" date="2022-10" db="EMBL/GenBank/DDBJ databases">
        <authorList>
            <person name="Aires J."/>
            <person name="Mesa V."/>
        </authorList>
    </citation>
    <scope>NUCLEOTIDE SEQUENCE</scope>
    <source>
        <strain evidence="14">Clostridium neonatale JD116</strain>
    </source>
</reference>
<sequence length="212" mass="23974">MSIKGLIFDLDGVICSTDLYHYLSWKKLADKLGVYFDTEINERLRGVSRLESLEIILEKSNKLYTEEEKSKMAEEKNKYYQTFLKKMTTNDVSKEVLDTLQILRERGYKLAIGSSSKNAKIILKQIGLIDFFDVIADGTMIKYSKPHPEIFIEASKGLNIQPKECAVIEDSESGCIAAKSASMKVAGISSAAKCIFADYHLSEFKELLDIFK</sequence>
<dbReference type="SFLD" id="SFLDG01135">
    <property type="entry name" value="C1.5.6:_HAD__Beta-PGM__Phospha"/>
    <property type="match status" value="1"/>
</dbReference>
<organism evidence="14 15">
    <name type="scientific">Clostridium neonatale</name>
    <dbReference type="NCBI Taxonomy" id="137838"/>
    <lineage>
        <taxon>Bacteria</taxon>
        <taxon>Bacillati</taxon>
        <taxon>Bacillota</taxon>
        <taxon>Clostridia</taxon>
        <taxon>Eubacteriales</taxon>
        <taxon>Clostridiaceae</taxon>
        <taxon>Clostridium</taxon>
    </lineage>
</organism>
<keyword evidence="3 12" id="KW-0479">Metal-binding</keyword>
<dbReference type="InterPro" id="IPR010976">
    <property type="entry name" value="B-phosphoglucomutase_hydrolase"/>
</dbReference>
<feature type="binding site" evidence="11">
    <location>
        <position position="25"/>
    </location>
    <ligand>
        <name>substrate</name>
    </ligand>
</feature>
<dbReference type="Pfam" id="PF13419">
    <property type="entry name" value="HAD_2"/>
    <property type="match status" value="1"/>
</dbReference>
<dbReference type="InterPro" id="IPR041492">
    <property type="entry name" value="HAD_2"/>
</dbReference>
<dbReference type="NCBIfam" id="TIGR01990">
    <property type="entry name" value="bPGM"/>
    <property type="match status" value="1"/>
</dbReference>
<dbReference type="InterPro" id="IPR023198">
    <property type="entry name" value="PGP-like_dom2"/>
</dbReference>
<gene>
    <name evidence="14" type="ORF">CNEO2_340041</name>
</gene>
<feature type="active site" description="Proton donor/acceptor" evidence="10">
    <location>
        <position position="11"/>
    </location>
</feature>
<comment type="cofactor">
    <cofactor evidence="12">
        <name>Mg(2+)</name>
        <dbReference type="ChEBI" id="CHEBI:18420"/>
    </cofactor>
    <text evidence="12">Binds 2 magnesium ions per subunit.</text>
</comment>
<feature type="binding site" evidence="11">
    <location>
        <begin position="44"/>
        <end position="49"/>
    </location>
    <ligand>
        <name>substrate</name>
    </ligand>
</feature>
<feature type="binding site" evidence="11">
    <location>
        <position position="52"/>
    </location>
    <ligand>
        <name>substrate</name>
    </ligand>
</feature>
<evidence type="ECO:0000256" key="3">
    <source>
        <dbReference type="ARBA" id="ARBA00022723"/>
    </source>
</evidence>
<dbReference type="PANTHER" id="PTHR46193:SF18">
    <property type="entry name" value="HEXITOL PHOSPHATASE B"/>
    <property type="match status" value="1"/>
</dbReference>
<evidence type="ECO:0000256" key="13">
    <source>
        <dbReference type="PIRSR" id="PIRSR610972-4"/>
    </source>
</evidence>
<protein>
    <recommendedName>
        <fullName evidence="9">Beta-phosphoglucomutase</fullName>
        <ecNumber evidence="8">5.4.2.6</ecNumber>
    </recommendedName>
</protein>
<feature type="binding site" evidence="12">
    <location>
        <position position="9"/>
    </location>
    <ligand>
        <name>Mg(2+)</name>
        <dbReference type="ChEBI" id="CHEBI:18420"/>
    </ligand>
</feature>
<feature type="site" description="Important for catalytic activity and assists the phosphoryl transfer reaction to Asp8 by balancing charge and orienting the reacting groups" evidence="13">
    <location>
        <position position="145"/>
    </location>
</feature>
<keyword evidence="2" id="KW-0597">Phosphoprotein</keyword>
<feature type="active site" description="Nucleophile" evidence="10">
    <location>
        <position position="9"/>
    </location>
</feature>
<dbReference type="NCBIfam" id="TIGR01509">
    <property type="entry name" value="HAD-SF-IA-v3"/>
    <property type="match status" value="1"/>
</dbReference>
<evidence type="ECO:0000256" key="6">
    <source>
        <dbReference type="ARBA" id="ARBA00023277"/>
    </source>
</evidence>
<comment type="caution">
    <text evidence="14">The sequence shown here is derived from an EMBL/GenBank/DDBJ whole genome shotgun (WGS) entry which is preliminary data.</text>
</comment>
<dbReference type="PRINTS" id="PR00413">
    <property type="entry name" value="HADHALOGNASE"/>
</dbReference>
<dbReference type="RefSeq" id="WP_317049075.1">
    <property type="nucleotide sequence ID" value="NZ_CAMRXC010000022.1"/>
</dbReference>
<evidence type="ECO:0000313" key="14">
    <source>
        <dbReference type="EMBL" id="CAI3605650.1"/>
    </source>
</evidence>
<keyword evidence="4 12" id="KW-0460">Magnesium</keyword>
<feature type="binding site" evidence="12">
    <location>
        <position position="170"/>
    </location>
    <ligand>
        <name>Mg(2+)</name>
        <dbReference type="ChEBI" id="CHEBI:18420"/>
    </ligand>
</feature>
<name>A0AAD1YEK0_9CLOT</name>
<feature type="binding site" evidence="11">
    <location>
        <position position="76"/>
    </location>
    <ligand>
        <name>substrate</name>
    </ligand>
</feature>
<evidence type="ECO:0000256" key="7">
    <source>
        <dbReference type="ARBA" id="ARBA00044926"/>
    </source>
</evidence>
<dbReference type="SFLD" id="SFLDS00003">
    <property type="entry name" value="Haloacid_Dehalogenase"/>
    <property type="match status" value="1"/>
</dbReference>